<feature type="compositionally biased region" description="Basic and acidic residues" evidence="1">
    <location>
        <begin position="133"/>
        <end position="149"/>
    </location>
</feature>
<organism evidence="2 3">
    <name type="scientific">Malus baccata</name>
    <name type="common">Siberian crab apple</name>
    <name type="synonym">Pyrus baccata</name>
    <dbReference type="NCBI Taxonomy" id="106549"/>
    <lineage>
        <taxon>Eukaryota</taxon>
        <taxon>Viridiplantae</taxon>
        <taxon>Streptophyta</taxon>
        <taxon>Embryophyta</taxon>
        <taxon>Tracheophyta</taxon>
        <taxon>Spermatophyta</taxon>
        <taxon>Magnoliopsida</taxon>
        <taxon>eudicotyledons</taxon>
        <taxon>Gunneridae</taxon>
        <taxon>Pentapetalae</taxon>
        <taxon>rosids</taxon>
        <taxon>fabids</taxon>
        <taxon>Rosales</taxon>
        <taxon>Rosaceae</taxon>
        <taxon>Amygdaloideae</taxon>
        <taxon>Maleae</taxon>
        <taxon>Malus</taxon>
    </lineage>
</organism>
<dbReference type="AlphaFoldDB" id="A0A540MXJ3"/>
<dbReference type="EMBL" id="VIEB01000153">
    <property type="protein sequence ID" value="TQE03515.1"/>
    <property type="molecule type" value="Genomic_DNA"/>
</dbReference>
<keyword evidence="3" id="KW-1185">Reference proteome</keyword>
<reference evidence="2 3" key="1">
    <citation type="journal article" date="2019" name="G3 (Bethesda)">
        <title>Sequencing of a Wild Apple (Malus baccata) Genome Unravels the Differences Between Cultivated and Wild Apple Species Regarding Disease Resistance and Cold Tolerance.</title>
        <authorList>
            <person name="Chen X."/>
        </authorList>
    </citation>
    <scope>NUCLEOTIDE SEQUENCE [LARGE SCALE GENOMIC DNA]</scope>
    <source>
        <strain evidence="3">cv. Shandingzi</strain>
        <tissue evidence="2">Leaves</tissue>
    </source>
</reference>
<evidence type="ECO:0000313" key="2">
    <source>
        <dbReference type="EMBL" id="TQE03515.1"/>
    </source>
</evidence>
<comment type="caution">
    <text evidence="2">The sequence shown here is derived from an EMBL/GenBank/DDBJ whole genome shotgun (WGS) entry which is preliminary data.</text>
</comment>
<gene>
    <name evidence="2" type="ORF">C1H46_010830</name>
</gene>
<proteinExistence type="predicted"/>
<sequence length="156" mass="17713">MGGSGRMCEYGRLWGLGKKRIWRIGERGGPVSMMVVGRAVRAGKEEGSKDETKRRGRLGVLWWSKKFAFFPWMKQIGMIRDGNEKVIENGEERLNCSCCGLSMNKFYPSCIVIKPSWEVLDYAQKQNLSLETGDDHHTEEGDRSDRSGSDFEIGNE</sequence>
<evidence type="ECO:0000313" key="3">
    <source>
        <dbReference type="Proteomes" id="UP000315295"/>
    </source>
</evidence>
<name>A0A540MXJ3_MALBA</name>
<protein>
    <submittedName>
        <fullName evidence="2">Uncharacterized protein</fullName>
    </submittedName>
</protein>
<feature type="region of interest" description="Disordered" evidence="1">
    <location>
        <begin position="130"/>
        <end position="156"/>
    </location>
</feature>
<evidence type="ECO:0000256" key="1">
    <source>
        <dbReference type="SAM" id="MobiDB-lite"/>
    </source>
</evidence>
<dbReference type="Proteomes" id="UP000315295">
    <property type="component" value="Unassembled WGS sequence"/>
</dbReference>
<accession>A0A540MXJ3</accession>